<dbReference type="KEGG" id="iva:Isova_0031"/>
<sequence length="185" mass="20105">MTRADATTPGYEVRRVRADEWRQARDLRLEALADPAAPIAFLESLEAARAHPDGFWRTRTRNAARGDDVVQVVAVEPAGGRWVGTLTALLEQPGADDVAGDVVARRQVMLVAVYVSPGHRGRGLLGRLVDEALSWARGRGAEEARLFAHTDNARARAAYERLGFTGTGRSFASDAGQELEMVRGL</sequence>
<dbReference type="PANTHER" id="PTHR43420:SF44">
    <property type="entry name" value="ACETYLTRANSFERASE YPEA"/>
    <property type="match status" value="1"/>
</dbReference>
<keyword evidence="5" id="KW-1185">Reference proteome</keyword>
<dbReference type="RefSeq" id="WP_013837244.1">
    <property type="nucleotide sequence ID" value="NC_015588.1"/>
</dbReference>
<proteinExistence type="predicted"/>
<dbReference type="SUPFAM" id="SSF55729">
    <property type="entry name" value="Acyl-CoA N-acyltransferases (Nat)"/>
    <property type="match status" value="1"/>
</dbReference>
<accession>F6FQ96</accession>
<dbReference type="GO" id="GO:0016747">
    <property type="term" value="F:acyltransferase activity, transferring groups other than amino-acyl groups"/>
    <property type="evidence" value="ECO:0007669"/>
    <property type="project" value="InterPro"/>
</dbReference>
<dbReference type="Proteomes" id="UP000009236">
    <property type="component" value="Chromosome"/>
</dbReference>
<dbReference type="HOGENOM" id="CLU_013985_19_3_11"/>
<dbReference type="EMBL" id="CP002810">
    <property type="protein sequence ID" value="AEG42849.1"/>
    <property type="molecule type" value="Genomic_DNA"/>
</dbReference>
<keyword evidence="2" id="KW-0012">Acyltransferase</keyword>
<dbReference type="CDD" id="cd04301">
    <property type="entry name" value="NAT_SF"/>
    <property type="match status" value="1"/>
</dbReference>
<dbReference type="STRING" id="743718.Isova_0031"/>
<evidence type="ECO:0000313" key="5">
    <source>
        <dbReference type="Proteomes" id="UP000009236"/>
    </source>
</evidence>
<dbReference type="eggNOG" id="COG0456">
    <property type="taxonomic scope" value="Bacteria"/>
</dbReference>
<dbReference type="PROSITE" id="PS51186">
    <property type="entry name" value="GNAT"/>
    <property type="match status" value="1"/>
</dbReference>
<dbReference type="Gene3D" id="3.40.630.30">
    <property type="match status" value="1"/>
</dbReference>
<evidence type="ECO:0000256" key="1">
    <source>
        <dbReference type="ARBA" id="ARBA00022679"/>
    </source>
</evidence>
<evidence type="ECO:0000256" key="2">
    <source>
        <dbReference type="ARBA" id="ARBA00023315"/>
    </source>
</evidence>
<dbReference type="InterPro" id="IPR050680">
    <property type="entry name" value="YpeA/RimI_acetyltransf"/>
</dbReference>
<dbReference type="AlphaFoldDB" id="F6FQ96"/>
<protein>
    <submittedName>
        <fullName evidence="4">GCN5-related N-acetyltransferase</fullName>
    </submittedName>
</protein>
<reference evidence="4 5" key="1">
    <citation type="submission" date="2011-05" db="EMBL/GenBank/DDBJ databases">
        <title>Complete sequence of Isoptericola variabilis 225.</title>
        <authorList>
            <consortium name="US DOE Joint Genome Institute"/>
            <person name="Lucas S."/>
            <person name="Han J."/>
            <person name="Lapidus A."/>
            <person name="Cheng J.-F."/>
            <person name="Goodwin L."/>
            <person name="Pitluck S."/>
            <person name="Peters L."/>
            <person name="Mikhailova N."/>
            <person name="Zeytun A."/>
            <person name="Han C."/>
            <person name="Tapia R."/>
            <person name="Land M."/>
            <person name="Hauser L."/>
            <person name="Kyrpides N."/>
            <person name="Ivanova N."/>
            <person name="Pagani I."/>
            <person name="Siebers A."/>
            <person name="Allgaier M."/>
            <person name="Thelen M."/>
            <person name="Hugenholtz P."/>
            <person name="Gladden J."/>
            <person name="Woyke T."/>
        </authorList>
    </citation>
    <scope>NUCLEOTIDE SEQUENCE [LARGE SCALE GENOMIC DNA]</scope>
    <source>
        <strain evidence="5">225</strain>
    </source>
</reference>
<keyword evidence="1 4" id="KW-0808">Transferase</keyword>
<dbReference type="InterPro" id="IPR000182">
    <property type="entry name" value="GNAT_dom"/>
</dbReference>
<feature type="domain" description="N-acetyltransferase" evidence="3">
    <location>
        <begin position="11"/>
        <end position="185"/>
    </location>
</feature>
<dbReference type="InterPro" id="IPR016181">
    <property type="entry name" value="Acyl_CoA_acyltransferase"/>
</dbReference>
<name>F6FQ96_ISOV2</name>
<gene>
    <name evidence="4" type="ordered locus">Isova_0031</name>
</gene>
<dbReference type="Pfam" id="PF00583">
    <property type="entry name" value="Acetyltransf_1"/>
    <property type="match status" value="1"/>
</dbReference>
<evidence type="ECO:0000259" key="3">
    <source>
        <dbReference type="PROSITE" id="PS51186"/>
    </source>
</evidence>
<evidence type="ECO:0000313" key="4">
    <source>
        <dbReference type="EMBL" id="AEG42849.1"/>
    </source>
</evidence>
<organism evidence="5">
    <name type="scientific">Isoptericola variabilis (strain 225)</name>
    <dbReference type="NCBI Taxonomy" id="743718"/>
    <lineage>
        <taxon>Bacteria</taxon>
        <taxon>Bacillati</taxon>
        <taxon>Actinomycetota</taxon>
        <taxon>Actinomycetes</taxon>
        <taxon>Micrococcales</taxon>
        <taxon>Promicromonosporaceae</taxon>
        <taxon>Isoptericola</taxon>
    </lineage>
</organism>
<dbReference type="PANTHER" id="PTHR43420">
    <property type="entry name" value="ACETYLTRANSFERASE"/>
    <property type="match status" value="1"/>
</dbReference>